<organism evidence="3 4">
    <name type="scientific">Sphingomonas ginkgonis</name>
    <dbReference type="NCBI Taxonomy" id="2315330"/>
    <lineage>
        <taxon>Bacteria</taxon>
        <taxon>Pseudomonadati</taxon>
        <taxon>Pseudomonadota</taxon>
        <taxon>Alphaproteobacteria</taxon>
        <taxon>Sphingomonadales</taxon>
        <taxon>Sphingomonadaceae</taxon>
        <taxon>Sphingomonas</taxon>
    </lineage>
</organism>
<name>A0A3R9WQ98_9SPHN</name>
<dbReference type="PROSITE" id="PS50883">
    <property type="entry name" value="EAL"/>
    <property type="match status" value="1"/>
</dbReference>
<protein>
    <submittedName>
        <fullName evidence="3">EAL domain-containing protein</fullName>
    </submittedName>
</protein>
<dbReference type="PANTHER" id="PTHR33121">
    <property type="entry name" value="CYCLIC DI-GMP PHOSPHODIESTERASE PDEF"/>
    <property type="match status" value="1"/>
</dbReference>
<proteinExistence type="predicted"/>
<evidence type="ECO:0000256" key="1">
    <source>
        <dbReference type="SAM" id="Phobius"/>
    </source>
</evidence>
<dbReference type="OrthoDB" id="7462471at2"/>
<dbReference type="Pfam" id="PF05226">
    <property type="entry name" value="CHASE2"/>
    <property type="match status" value="1"/>
</dbReference>
<accession>A0A3R9WQ98</accession>
<reference evidence="3 4" key="1">
    <citation type="submission" date="2018-12" db="EMBL/GenBank/DDBJ databases">
        <title>Sphingomonas sp. HMF7854 Genome sequencing and assembly.</title>
        <authorList>
            <person name="Cha I."/>
            <person name="Kang H."/>
            <person name="Kim H."/>
            <person name="Kang J."/>
            <person name="Joh K."/>
        </authorList>
    </citation>
    <scope>NUCLEOTIDE SEQUENCE [LARGE SCALE GENOMIC DNA]</scope>
    <source>
        <strain evidence="3 4">HMF7854</strain>
    </source>
</reference>
<dbReference type="InterPro" id="IPR050706">
    <property type="entry name" value="Cyclic-di-GMP_PDE-like"/>
</dbReference>
<evidence type="ECO:0000313" key="4">
    <source>
        <dbReference type="Proteomes" id="UP000274661"/>
    </source>
</evidence>
<dbReference type="InterPro" id="IPR007890">
    <property type="entry name" value="CHASE2"/>
</dbReference>
<feature type="transmembrane region" description="Helical" evidence="1">
    <location>
        <begin position="283"/>
        <end position="302"/>
    </location>
</feature>
<dbReference type="Gene3D" id="3.20.20.450">
    <property type="entry name" value="EAL domain"/>
    <property type="match status" value="1"/>
</dbReference>
<evidence type="ECO:0000313" key="3">
    <source>
        <dbReference type="EMBL" id="RST30788.1"/>
    </source>
</evidence>
<gene>
    <name evidence="3" type="ORF">HMF7854_08010</name>
</gene>
<dbReference type="RefSeq" id="WP_126718622.1">
    <property type="nucleotide sequence ID" value="NZ_RWJF01000001.1"/>
</dbReference>
<dbReference type="SMART" id="SM00052">
    <property type="entry name" value="EAL"/>
    <property type="match status" value="1"/>
</dbReference>
<feature type="transmembrane region" description="Helical" evidence="1">
    <location>
        <begin position="331"/>
        <end position="350"/>
    </location>
</feature>
<keyword evidence="1" id="KW-0812">Transmembrane</keyword>
<dbReference type="Pfam" id="PF00563">
    <property type="entry name" value="EAL"/>
    <property type="match status" value="1"/>
</dbReference>
<dbReference type="GO" id="GO:0071111">
    <property type="term" value="F:cyclic-guanylate-specific phosphodiesterase activity"/>
    <property type="evidence" value="ECO:0007669"/>
    <property type="project" value="InterPro"/>
</dbReference>
<sequence>MRQAERKDGMRSEPSSSTLPKRRFPLRNFAWMVLLSLAFGALQIGYPLEVGLWGLRNYVRQQPASGQFVFVAIDDKSLSDEGAWPWSRRLQARLLSKVDDLGPARIFQDVMPIGPSTAQDDLAFSNALKKSGKIWLPARYSSDHQSGTKTLALPYKEFRRYAKTGWIWVEYDFLGAVWSIDRSALVNGERVPSFSAAMSGRLGDGPPYRVDYSIDPATIPTVSASDVLSGRVRADFFRNRVAIIGPAAERIGDSYLIPGHDRMPGALVHILGAETLLKGPPAAVGWLPAWLLASLVIAAALLRPRRIAWLIPAGFAGVIGGGFLLDRLAVAAEIVPALFLLTVCSAWFAWRKFRERGLTNIRTGLPNLEALRASPQDQARPMIAARVQNFAEVVSAMPREAEMEFITQIIKRLTVGHEERQIFQGDEGIFGWFTDSGAPVGNHLEALHSLFRQPVNAGGGSFDVAISFGVELGSGRALTNRFGSALVAADEAWAEGLRWKYHDPARQEEATWRLSLLSQLDAAIDNGEVWVAFQPQVRINGGDTLGAEALARWTHPDKGPISPSEFIAAAEQQDRIAKLTLFVLNRSVALAASVNQRGIHFGIAVNLSARMLADPDLPRMIEEVLRRHGLPPQRLTLELTETAALDENGRDLAVLDTLRALGVRLAIDDYGTGLSTLDYLKKIPATELKIDQSFIKAMRLSRSDRLMVQSTISLAHSLGRTVLAEGVEDQATLEMLSELGCDMAQGFVVGRPMAPRELIQRLVGERRRRAA</sequence>
<keyword evidence="4" id="KW-1185">Reference proteome</keyword>
<keyword evidence="1" id="KW-0472">Membrane</keyword>
<feature type="transmembrane region" description="Helical" evidence="1">
    <location>
        <begin position="307"/>
        <end position="325"/>
    </location>
</feature>
<dbReference type="EMBL" id="RWJF01000001">
    <property type="protein sequence ID" value="RST30788.1"/>
    <property type="molecule type" value="Genomic_DNA"/>
</dbReference>
<dbReference type="SMART" id="SM01080">
    <property type="entry name" value="CHASE2"/>
    <property type="match status" value="1"/>
</dbReference>
<dbReference type="PANTHER" id="PTHR33121:SF79">
    <property type="entry name" value="CYCLIC DI-GMP PHOSPHODIESTERASE PDED-RELATED"/>
    <property type="match status" value="1"/>
</dbReference>
<feature type="domain" description="EAL" evidence="2">
    <location>
        <begin position="513"/>
        <end position="766"/>
    </location>
</feature>
<evidence type="ECO:0000259" key="2">
    <source>
        <dbReference type="PROSITE" id="PS50883"/>
    </source>
</evidence>
<dbReference type="InterPro" id="IPR001633">
    <property type="entry name" value="EAL_dom"/>
</dbReference>
<dbReference type="AlphaFoldDB" id="A0A3R9WQ98"/>
<keyword evidence="1" id="KW-1133">Transmembrane helix</keyword>
<feature type="transmembrane region" description="Helical" evidence="1">
    <location>
        <begin position="29"/>
        <end position="48"/>
    </location>
</feature>
<dbReference type="Proteomes" id="UP000274661">
    <property type="component" value="Unassembled WGS sequence"/>
</dbReference>
<comment type="caution">
    <text evidence="3">The sequence shown here is derived from an EMBL/GenBank/DDBJ whole genome shotgun (WGS) entry which is preliminary data.</text>
</comment>
<dbReference type="InterPro" id="IPR035919">
    <property type="entry name" value="EAL_sf"/>
</dbReference>
<dbReference type="CDD" id="cd01948">
    <property type="entry name" value="EAL"/>
    <property type="match status" value="1"/>
</dbReference>
<dbReference type="SUPFAM" id="SSF141868">
    <property type="entry name" value="EAL domain-like"/>
    <property type="match status" value="1"/>
</dbReference>